<dbReference type="InterPro" id="IPR032817">
    <property type="entry name" value="Mon2_C"/>
</dbReference>
<dbReference type="InterPro" id="IPR046455">
    <property type="entry name" value="Sec7/BIG1-like_C"/>
</dbReference>
<dbReference type="PROSITE" id="PS50190">
    <property type="entry name" value="SEC7"/>
    <property type="match status" value="1"/>
</dbReference>
<dbReference type="FunFam" id="1.10.220.20:FF:000002">
    <property type="entry name" value="Brefeldin A-inhibited guanine nucleotide-exchange protein 1"/>
    <property type="match status" value="1"/>
</dbReference>
<dbReference type="SMART" id="SM00222">
    <property type="entry name" value="Sec7"/>
    <property type="match status" value="1"/>
</dbReference>
<reference evidence="10" key="1">
    <citation type="submission" date="2020-07" db="EMBL/GenBank/DDBJ databases">
        <authorList>
            <person name="Lin J."/>
        </authorList>
    </citation>
    <scope>NUCLEOTIDE SEQUENCE</scope>
</reference>
<dbReference type="Gene3D" id="1.10.220.20">
    <property type="match status" value="1"/>
</dbReference>
<dbReference type="Gene3D" id="1.10.1000.11">
    <property type="entry name" value="Arf Nucleotide-binding Site Opener,domain 2"/>
    <property type="match status" value="1"/>
</dbReference>
<feature type="region of interest" description="Disordered" evidence="8">
    <location>
        <begin position="620"/>
        <end position="639"/>
    </location>
</feature>
<dbReference type="GO" id="GO:0005085">
    <property type="term" value="F:guanyl-nucleotide exchange factor activity"/>
    <property type="evidence" value="ECO:0007669"/>
    <property type="project" value="UniProtKB-KW"/>
</dbReference>
<dbReference type="PANTHER" id="PTHR10663">
    <property type="entry name" value="GUANYL-NUCLEOTIDE EXCHANGE FACTOR"/>
    <property type="match status" value="1"/>
</dbReference>
<dbReference type="Pfam" id="PF16206">
    <property type="entry name" value="Mon2_C"/>
    <property type="match status" value="1"/>
</dbReference>
<keyword evidence="7" id="KW-0472">Membrane</keyword>
<evidence type="ECO:0000256" key="8">
    <source>
        <dbReference type="SAM" id="MobiDB-lite"/>
    </source>
</evidence>
<proteinExistence type="predicted"/>
<dbReference type="GO" id="GO:0032012">
    <property type="term" value="P:regulation of ARF protein signal transduction"/>
    <property type="evidence" value="ECO:0007669"/>
    <property type="project" value="InterPro"/>
</dbReference>
<keyword evidence="4" id="KW-0813">Transport</keyword>
<dbReference type="InterPro" id="IPR023394">
    <property type="entry name" value="Sec7_C_sf"/>
</dbReference>
<dbReference type="EMBL" id="LR862153">
    <property type="protein sequence ID" value="CAD1835571.1"/>
    <property type="molecule type" value="Genomic_DNA"/>
</dbReference>
<dbReference type="SUPFAM" id="SSF48371">
    <property type="entry name" value="ARM repeat"/>
    <property type="match status" value="1"/>
</dbReference>
<evidence type="ECO:0000256" key="5">
    <source>
        <dbReference type="ARBA" id="ARBA00022490"/>
    </source>
</evidence>
<dbReference type="CDD" id="cd00171">
    <property type="entry name" value="Sec7"/>
    <property type="match status" value="1"/>
</dbReference>
<feature type="region of interest" description="Disordered" evidence="8">
    <location>
        <begin position="163"/>
        <end position="214"/>
    </location>
</feature>
<evidence type="ECO:0000256" key="2">
    <source>
        <dbReference type="ARBA" id="ARBA00004514"/>
    </source>
</evidence>
<dbReference type="Pfam" id="PF09324">
    <property type="entry name" value="Sec7-like_HDS"/>
    <property type="match status" value="1"/>
</dbReference>
<dbReference type="Pfam" id="PF20252">
    <property type="entry name" value="BIG2_C"/>
    <property type="match status" value="1"/>
</dbReference>
<evidence type="ECO:0000256" key="1">
    <source>
        <dbReference type="ARBA" id="ARBA00004287"/>
    </source>
</evidence>
<evidence type="ECO:0000256" key="3">
    <source>
        <dbReference type="ARBA" id="ARBA00011738"/>
    </source>
</evidence>
<feature type="domain" description="SEC7" evidence="9">
    <location>
        <begin position="217"/>
        <end position="404"/>
    </location>
</feature>
<keyword evidence="5" id="KW-0963">Cytoplasm</keyword>
<dbReference type="GO" id="GO:0016020">
    <property type="term" value="C:membrane"/>
    <property type="evidence" value="ECO:0007669"/>
    <property type="project" value="UniProtKB-SubCell"/>
</dbReference>
<organism evidence="10">
    <name type="scientific">Ananas comosus var. bracteatus</name>
    <name type="common">red pineapple</name>
    <dbReference type="NCBI Taxonomy" id="296719"/>
    <lineage>
        <taxon>Eukaryota</taxon>
        <taxon>Viridiplantae</taxon>
        <taxon>Streptophyta</taxon>
        <taxon>Embryophyta</taxon>
        <taxon>Tracheophyta</taxon>
        <taxon>Spermatophyta</taxon>
        <taxon>Magnoliopsida</taxon>
        <taxon>Liliopsida</taxon>
        <taxon>Poales</taxon>
        <taxon>Bromeliaceae</taxon>
        <taxon>Bromelioideae</taxon>
        <taxon>Ananas</taxon>
    </lineage>
</organism>
<dbReference type="Pfam" id="PF12783">
    <property type="entry name" value="Sec7-like_HUS"/>
    <property type="match status" value="1"/>
</dbReference>
<name>A0A6V7PXR7_ANACO</name>
<accession>A0A6V7PXR7</accession>
<sequence>MKTPPKDAAADPALMKGKIVALELLKILLENAGAVFRTSDSLVSRFRPGLKAEIGVFFPMIVLRVLENVAQPNFQQKMIVLRFLEKLCVDSQILVDIFINYDCDVHSSNIFERMVNGLLKTAQGPPPGVSTTLVPPQDTAMKSEAMKCLVAILRSMGDWMNKQLRIPDPNSPKTETEENDAESGNELPLTNGNAGEETAEATDSQSEASNGVPEAVSIEQRRAYKLELQEGISLFNRKPKKGIEFLINVKKVGDSPEEIAAFLKSASGLNKTLIGDYLGEREELSLKVMHAYVDSFDFQGMEFDEAIRAFLQGFRLPGEAQKIDRIMEKFAERYCKCNPKVFTSADTAYVLAYSVIMLNTDAHNPMVKNKMSPDDFIRNNRGIDDGKDLPEEYMRSLYERISRNEIKMKEDDFAPQQQQATNSNKILGLDSILNIVIRKCDSPMETSDDLIRHMQVQFKEKARKTESVYYAATDVVILKFMIEVCWAPMLAAFSVPLDQSDDETIISQCLEGFRCAIHVTAAMSMKTQRDAFVTSLAKFTSLHSAADIKQKNIVAIKAILLIADEDGNYLQEAWEHILMCVSRFEHLHLLGEGAPPDATFFAVQQTELDKSKQTKPSILPVLKKKGPGRNANATSTARRGSYDSAGVGGFASGVVTSEQISNLNLLEQVGIAEMNRIFVRSQKLNSEAIIDFVKALCKVSMEELRSASDPRVFSLTKIVEIAHYNMNRIRLVWSSIWHVLSDFFVTIGCSENLSIAIFAMDSLRQLAMKFLEREELANYNFQNEFMKPFVVVMRKSRAVEIRELIIRCVSQMVLTRVSHVKSGWKSMFMVFATASYDDHKNIVLLAFEIIEKILRDYFPYITETETTTFTDCVNCLIAFTNSRFNKDISLNAIGFLRFCAAKLADGNIGSKSKEKVSSSSGPSSPHIVKDGKPDNVLFIDKDDHLHFWFPLLAGLSELTFDLRPEIRKSALQVLFDTLRNHGHLFSLPLWEKVFDSVLFPIFDYVRHAIDPSGGSLQGQGSENDTAELDQDAWLYETCTLALQLVVDLFVNFYDTVNPLLRRVLTLLTSFIKRPHQSLAGIGIAAFVRLMSSAGSVFVDDKWLEVVLSLKEAAAATLPDFSYISSGAYLESVQRDEGNLSFRRSNEESRVSEDEDELEGVGSRNLYFAISDAKCRAAVQLLLIQAVMEIYNMYRAQLSVQNTVVLFEALHVVASHAHKINSDSDLRSKLQELGSMTQMQDPPLLRLENESYQLCLTLLQTIIIDRPSMPPTGMYKLRTTLSTSAGKSYKYILALQNLHNCSRKLIGRFLSGRPREESLRHEPLLCCEHGSSEVQVALSDMLSTWDEDAIHDEGLFCARVVDRSSHLLIWKLGLSQKDAS</sequence>
<evidence type="ECO:0000256" key="6">
    <source>
        <dbReference type="ARBA" id="ARBA00022658"/>
    </source>
</evidence>
<dbReference type="InterPro" id="IPR035999">
    <property type="entry name" value="Sec7_dom_sf"/>
</dbReference>
<dbReference type="Pfam" id="PF01369">
    <property type="entry name" value="Sec7"/>
    <property type="match status" value="1"/>
</dbReference>
<dbReference type="SUPFAM" id="SSF48425">
    <property type="entry name" value="Sec7 domain"/>
    <property type="match status" value="1"/>
</dbReference>
<dbReference type="InterPro" id="IPR000904">
    <property type="entry name" value="Sec7_dom"/>
</dbReference>
<evidence type="ECO:0000256" key="4">
    <source>
        <dbReference type="ARBA" id="ARBA00022448"/>
    </source>
</evidence>
<comment type="subunit">
    <text evidence="3">Homodimer.</text>
</comment>
<dbReference type="InterPro" id="IPR016024">
    <property type="entry name" value="ARM-type_fold"/>
</dbReference>
<keyword evidence="6" id="KW-0344">Guanine-nucleotide releasing factor</keyword>
<dbReference type="FunFam" id="1.10.1000.11:FF:000005">
    <property type="entry name" value="Brefeldin A-inhibited guanine nucleotide-exchange 1"/>
    <property type="match status" value="1"/>
</dbReference>
<dbReference type="GO" id="GO:0005829">
    <property type="term" value="C:cytosol"/>
    <property type="evidence" value="ECO:0007669"/>
    <property type="project" value="UniProtKB-SubCell"/>
</dbReference>
<comment type="subcellular location">
    <subcellularLocation>
        <location evidence="2">Cytoplasm</location>
        <location evidence="2">Cytosol</location>
    </subcellularLocation>
    <subcellularLocation>
        <location evidence="1">Membrane</location>
        <topology evidence="1">Peripheral membrane protein</topology>
        <orientation evidence="1">Cytoplasmic side</orientation>
    </subcellularLocation>
</comment>
<protein>
    <recommendedName>
        <fullName evidence="9">SEC7 domain-containing protein</fullName>
    </recommendedName>
</protein>
<dbReference type="PANTHER" id="PTHR10663:SF375">
    <property type="entry name" value="LD29171P"/>
    <property type="match status" value="1"/>
</dbReference>
<dbReference type="InterPro" id="IPR015403">
    <property type="entry name" value="Mon2/Sec7/BIG1-like_HDS"/>
</dbReference>
<dbReference type="GO" id="GO:0005802">
    <property type="term" value="C:trans-Golgi network"/>
    <property type="evidence" value="ECO:0007669"/>
    <property type="project" value="TreeGrafter"/>
</dbReference>
<evidence type="ECO:0000256" key="7">
    <source>
        <dbReference type="ARBA" id="ARBA00023136"/>
    </source>
</evidence>
<gene>
    <name evidence="10" type="ORF">CB5_LOCUS18782</name>
</gene>
<dbReference type="InterPro" id="IPR032691">
    <property type="entry name" value="Mon2/Sec7/BIG1-like_HUS"/>
</dbReference>
<evidence type="ECO:0000259" key="9">
    <source>
        <dbReference type="PROSITE" id="PS50190"/>
    </source>
</evidence>
<evidence type="ECO:0000313" key="10">
    <source>
        <dbReference type="EMBL" id="CAD1835571.1"/>
    </source>
</evidence>